<protein>
    <submittedName>
        <fullName evidence="1">Uncharacterized protein</fullName>
    </submittedName>
</protein>
<organism evidence="1 2">
    <name type="scientific">Rhizobium rosettiformans</name>
    <dbReference type="NCBI Taxonomy" id="1368430"/>
    <lineage>
        <taxon>Bacteria</taxon>
        <taxon>Pseudomonadati</taxon>
        <taxon>Pseudomonadota</taxon>
        <taxon>Alphaproteobacteria</taxon>
        <taxon>Hyphomicrobiales</taxon>
        <taxon>Rhizobiaceae</taxon>
        <taxon>Rhizobium/Agrobacterium group</taxon>
        <taxon>Rhizobium</taxon>
    </lineage>
</organism>
<dbReference type="Proteomes" id="UP000596351">
    <property type="component" value="Plasmid p1"/>
</dbReference>
<evidence type="ECO:0000313" key="2">
    <source>
        <dbReference type="Proteomes" id="UP000596351"/>
    </source>
</evidence>
<keyword evidence="2" id="KW-1185">Reference proteome</keyword>
<dbReference type="EMBL" id="CP032406">
    <property type="protein sequence ID" value="QRF54371.1"/>
    <property type="molecule type" value="Genomic_DNA"/>
</dbReference>
<sequence length="72" mass="7884">MKLASESEARNPKILVKDFRGVLNALVDTAGVSGDLELQMTSITISLADRVHFVTDAFAQLFRQDKFGDDIG</sequence>
<name>A0ABX7F254_9HYPH</name>
<gene>
    <name evidence="1" type="ORF">D4A92_22920</name>
</gene>
<accession>A0ABX7F254</accession>
<evidence type="ECO:0000313" key="1">
    <source>
        <dbReference type="EMBL" id="QRF54371.1"/>
    </source>
</evidence>
<reference evidence="1 2" key="1">
    <citation type="submission" date="2018-09" db="EMBL/GenBank/DDBJ databases">
        <title>Rhizobium sp. MAE2-X.</title>
        <authorList>
            <person name="Lee Y."/>
            <person name="Jeon C.O."/>
        </authorList>
    </citation>
    <scope>NUCLEOTIDE SEQUENCE [LARGE SCALE GENOMIC DNA]</scope>
    <source>
        <strain evidence="1 2">MAE2-X</strain>
        <plasmid evidence="1 2">p1</plasmid>
    </source>
</reference>
<keyword evidence="1" id="KW-0614">Plasmid</keyword>
<proteinExistence type="predicted"/>
<geneLocation type="plasmid" evidence="1 2">
    <name>p1</name>
</geneLocation>